<accession>A0A3T1CWV9</accession>
<evidence type="ECO:0000313" key="3">
    <source>
        <dbReference type="EMBL" id="BBI30299.1"/>
    </source>
</evidence>
<proteinExistence type="predicted"/>
<reference evidence="4" key="1">
    <citation type="journal article" date="2019" name="J. Virol.">
        <title>Medusavirus, a novel large DNA virus discovered from hot spring water.</title>
        <authorList>
            <person name="Yoshikawa G."/>
            <person name="Blanc-Mathieu R."/>
            <person name="Song C."/>
            <person name="Kayama Y."/>
            <person name="Mochizuki T."/>
            <person name="Murata K."/>
            <person name="Ogata H."/>
            <person name="Takemura M."/>
        </authorList>
    </citation>
    <scope>NUCLEOTIDE SEQUENCE [LARGE SCALE GENOMIC DNA]</scope>
</reference>
<dbReference type="Proteomes" id="UP001161669">
    <property type="component" value="Segment"/>
</dbReference>
<sequence length="182" mass="21038">MADRQHSALVGLDKEIEQLNMRIAQELTDHYHAKRKLKESKNELRNLYSLREQMEMTIEEAEGIVINLINDSRRRAERLNSCRKRAATKTIYVKDFPLRTQALVEAFGTPMRPYSCKSEISVEYEKTNGDWVRGYTFSPKENLALKRVGIAWETFTTQPAQATGNHDEMSTGDGEIERINQE</sequence>
<organism evidence="3 4">
    <name type="scientific">Acanthamoeba castellanii medusavirus J1</name>
    <dbReference type="NCBI Taxonomy" id="3114988"/>
    <lineage>
        <taxon>Viruses</taxon>
        <taxon>Varidnaviria</taxon>
        <taxon>Bamfordvirae</taxon>
        <taxon>Nucleocytoviricota</taxon>
        <taxon>Megaviricetes</taxon>
        <taxon>Mamonoviridae</taxon>
        <taxon>Medusavirus</taxon>
        <taxon>Medusavirus medusae</taxon>
    </lineage>
</organism>
<dbReference type="KEGG" id="vg:80540651"/>
<dbReference type="EMBL" id="AP018495">
    <property type="protein sequence ID" value="BBI30299.1"/>
    <property type="molecule type" value="Genomic_DNA"/>
</dbReference>
<feature type="coiled-coil region" evidence="1">
    <location>
        <begin position="9"/>
        <end position="57"/>
    </location>
</feature>
<protein>
    <submittedName>
        <fullName evidence="3">Uncharacterized protein</fullName>
    </submittedName>
</protein>
<keyword evidence="1" id="KW-0175">Coiled coil</keyword>
<feature type="region of interest" description="Disordered" evidence="2">
    <location>
        <begin position="157"/>
        <end position="182"/>
    </location>
</feature>
<feature type="compositionally biased region" description="Basic and acidic residues" evidence="2">
    <location>
        <begin position="165"/>
        <end position="182"/>
    </location>
</feature>
<evidence type="ECO:0000256" key="1">
    <source>
        <dbReference type="SAM" id="Coils"/>
    </source>
</evidence>
<name>A0A3T1CWV9_9VIRU</name>
<evidence type="ECO:0000313" key="4">
    <source>
        <dbReference type="Proteomes" id="UP001161669"/>
    </source>
</evidence>
<evidence type="ECO:0000256" key="2">
    <source>
        <dbReference type="SAM" id="MobiDB-lite"/>
    </source>
</evidence>
<keyword evidence="4" id="KW-1185">Reference proteome</keyword>